<proteinExistence type="predicted"/>
<name>A0A346NDT1_9STRE</name>
<dbReference type="KEGG" id="schj:DDV21_008825"/>
<gene>
    <name evidence="2" type="ORF">DDV21_008825</name>
</gene>
<feature type="chain" id="PRO_5038742721" description="Lipoprotein" evidence="1">
    <location>
        <begin position="25"/>
        <end position="223"/>
    </location>
</feature>
<evidence type="ECO:0000256" key="1">
    <source>
        <dbReference type="SAM" id="SignalP"/>
    </source>
</evidence>
<evidence type="ECO:0000313" key="3">
    <source>
        <dbReference type="Proteomes" id="UP000246115"/>
    </source>
</evidence>
<dbReference type="RefSeq" id="WP_117287788.1">
    <property type="nucleotide sequence ID" value="NZ_CP031733.1"/>
</dbReference>
<dbReference type="Proteomes" id="UP000246115">
    <property type="component" value="Chromosome"/>
</dbReference>
<evidence type="ECO:0008006" key="4">
    <source>
        <dbReference type="Google" id="ProtNLM"/>
    </source>
</evidence>
<protein>
    <recommendedName>
        <fullName evidence="4">Lipoprotein</fullName>
    </recommendedName>
</protein>
<keyword evidence="1" id="KW-0732">Signal</keyword>
<dbReference type="PROSITE" id="PS51257">
    <property type="entry name" value="PROKAR_LIPOPROTEIN"/>
    <property type="match status" value="1"/>
</dbReference>
<sequence>MKSLWKRGLLILGGVILMTAAACTKEPIPDNRTKEQYELEQEFQPLFDFLAQEKKDFSEVNKYETAIIETDRKTGRDKKYSVDFDKLPSSQEGTYTITENGRKTEYPVSINDSGELSYSASVPAEYNEDLFNLHLKKDFFEKLPISDYTAEHPETYLKDISYEVDSSIPFLKQLMKKYNISQDANLSLYLENYYTQEMVYSIRIMIVDDNKILDLIYNITFKE</sequence>
<accession>A0A346NDT1</accession>
<reference evidence="3" key="1">
    <citation type="submission" date="2018-08" db="EMBL/GenBank/DDBJ databases">
        <title>Streptococcus chenjunshii sp. nov., isolated from stools sample of the Tibetan antelope in the Qinghai-Tibet plateau, China.</title>
        <authorList>
            <person name="Tian Z."/>
        </authorList>
    </citation>
    <scope>NUCLEOTIDE SEQUENCE [LARGE SCALE GENOMIC DNA]</scope>
    <source>
        <strain evidence="3">Z15</strain>
    </source>
</reference>
<organism evidence="2 3">
    <name type="scientific">Streptococcus chenjunshii</name>
    <dbReference type="NCBI Taxonomy" id="2173853"/>
    <lineage>
        <taxon>Bacteria</taxon>
        <taxon>Bacillati</taxon>
        <taxon>Bacillota</taxon>
        <taxon>Bacilli</taxon>
        <taxon>Lactobacillales</taxon>
        <taxon>Streptococcaceae</taxon>
        <taxon>Streptococcus</taxon>
    </lineage>
</organism>
<evidence type="ECO:0000313" key="2">
    <source>
        <dbReference type="EMBL" id="AXQ79176.1"/>
    </source>
</evidence>
<feature type="signal peptide" evidence="1">
    <location>
        <begin position="1"/>
        <end position="24"/>
    </location>
</feature>
<dbReference type="AlphaFoldDB" id="A0A346NDT1"/>
<dbReference type="EMBL" id="CP031733">
    <property type="protein sequence ID" value="AXQ79176.1"/>
    <property type="molecule type" value="Genomic_DNA"/>
</dbReference>